<protein>
    <recommendedName>
        <fullName evidence="5">Root meristem growth factor 8</fullName>
    </recommendedName>
</protein>
<feature type="chain" id="PRO_5045436451" description="Root meristem growth factor 8" evidence="2">
    <location>
        <begin position="25"/>
        <end position="133"/>
    </location>
</feature>
<keyword evidence="2" id="KW-0732">Signal</keyword>
<sequence length="133" mass="14997">MGLIVMAILYCVSLLIVFIPSASSHHLDQASPLQANKAVNSPRLVLGRKFKMLEARVDEKVEAHGFQVAKQKDNQKENVSGQSYKREEKGMNLNSGKGGKWVNVADMSSQVFTMDYAHLKRRRPVHNMSFKRP</sequence>
<dbReference type="EMBL" id="OZ021737">
    <property type="protein sequence ID" value="CAK9316784.1"/>
    <property type="molecule type" value="Genomic_DNA"/>
</dbReference>
<feature type="signal peptide" evidence="2">
    <location>
        <begin position="1"/>
        <end position="24"/>
    </location>
</feature>
<evidence type="ECO:0000256" key="2">
    <source>
        <dbReference type="SAM" id="SignalP"/>
    </source>
</evidence>
<keyword evidence="4" id="KW-1185">Reference proteome</keyword>
<reference evidence="3 4" key="1">
    <citation type="submission" date="2024-03" db="EMBL/GenBank/DDBJ databases">
        <authorList>
            <person name="Gkanogiannis A."/>
            <person name="Becerra Lopez-Lavalle L."/>
        </authorList>
    </citation>
    <scope>NUCLEOTIDE SEQUENCE [LARGE SCALE GENOMIC DNA]</scope>
</reference>
<evidence type="ECO:0000313" key="4">
    <source>
        <dbReference type="Proteomes" id="UP001642487"/>
    </source>
</evidence>
<accession>A0ABP0Y8Q5</accession>
<name>A0ABP0Y8Q5_9ROSI</name>
<feature type="region of interest" description="Disordered" evidence="1">
    <location>
        <begin position="71"/>
        <end position="95"/>
    </location>
</feature>
<evidence type="ECO:0000256" key="1">
    <source>
        <dbReference type="SAM" id="MobiDB-lite"/>
    </source>
</evidence>
<organism evidence="3 4">
    <name type="scientific">Citrullus colocynthis</name>
    <name type="common">colocynth</name>
    <dbReference type="NCBI Taxonomy" id="252529"/>
    <lineage>
        <taxon>Eukaryota</taxon>
        <taxon>Viridiplantae</taxon>
        <taxon>Streptophyta</taxon>
        <taxon>Embryophyta</taxon>
        <taxon>Tracheophyta</taxon>
        <taxon>Spermatophyta</taxon>
        <taxon>Magnoliopsida</taxon>
        <taxon>eudicotyledons</taxon>
        <taxon>Gunneridae</taxon>
        <taxon>Pentapetalae</taxon>
        <taxon>rosids</taxon>
        <taxon>fabids</taxon>
        <taxon>Cucurbitales</taxon>
        <taxon>Cucurbitaceae</taxon>
        <taxon>Benincaseae</taxon>
        <taxon>Citrullus</taxon>
    </lineage>
</organism>
<evidence type="ECO:0000313" key="3">
    <source>
        <dbReference type="EMBL" id="CAK9316784.1"/>
    </source>
</evidence>
<evidence type="ECO:0008006" key="5">
    <source>
        <dbReference type="Google" id="ProtNLM"/>
    </source>
</evidence>
<gene>
    <name evidence="3" type="ORF">CITCOLO1_LOCUS8662</name>
</gene>
<dbReference type="Proteomes" id="UP001642487">
    <property type="component" value="Chromosome 3"/>
</dbReference>
<proteinExistence type="predicted"/>